<dbReference type="Proteomes" id="UP000018781">
    <property type="component" value="Chromosome"/>
</dbReference>
<dbReference type="GeneID" id="79942066"/>
<dbReference type="RefSeq" id="WP_024101348.1">
    <property type="nucleotide sequence ID" value="NC_023150.1"/>
</dbReference>
<dbReference type="KEGG" id="rpy:Y013_06360"/>
<sequence length="42" mass="4919">MRPIAARAPGTGLESVILHTRRGDETRFRDVDFEYLDRRSTR</sequence>
<protein>
    <submittedName>
        <fullName evidence="1">Uncharacterized protein</fullName>
    </submittedName>
</protein>
<dbReference type="EMBL" id="CP006996">
    <property type="protein sequence ID" value="AHD23654.1"/>
    <property type="molecule type" value="Genomic_DNA"/>
</dbReference>
<gene>
    <name evidence="1" type="ORF">Y013_06360</name>
</gene>
<reference evidence="1 2" key="1">
    <citation type="journal article" date="2014" name="Genome Announc.">
        <title>Complete Genome of Rhodococcus pyridinivorans SB3094, a Methyl-Ethyl-Ketone-Degrading Bacterium Used for Bioaugmentation.</title>
        <authorList>
            <person name="Dueholm M.S."/>
            <person name="Albertsen M."/>
            <person name="D'Imperio S."/>
            <person name="Tale V.P."/>
            <person name="Lewis D."/>
            <person name="Nielsen P.H."/>
            <person name="Nielsen J.L."/>
        </authorList>
    </citation>
    <scope>NUCLEOTIDE SEQUENCE [LARGE SCALE GENOMIC DNA]</scope>
    <source>
        <strain evidence="1 2">SB3094</strain>
    </source>
</reference>
<evidence type="ECO:0000313" key="1">
    <source>
        <dbReference type="EMBL" id="AHD23654.1"/>
    </source>
</evidence>
<evidence type="ECO:0000313" key="2">
    <source>
        <dbReference type="Proteomes" id="UP000018781"/>
    </source>
</evidence>
<organism evidence="1 2">
    <name type="scientific">Rhodococcus pyridinivorans SB3094</name>
    <dbReference type="NCBI Taxonomy" id="1435356"/>
    <lineage>
        <taxon>Bacteria</taxon>
        <taxon>Bacillati</taxon>
        <taxon>Actinomycetota</taxon>
        <taxon>Actinomycetes</taxon>
        <taxon>Mycobacteriales</taxon>
        <taxon>Nocardiaceae</taxon>
        <taxon>Rhodococcus</taxon>
    </lineage>
</organism>
<dbReference type="PATRIC" id="fig|1435356.3.peg.1271"/>
<name>V9XNN0_9NOCA</name>
<dbReference type="AlphaFoldDB" id="V9XNN0"/>
<accession>V9XNN0</accession>
<proteinExistence type="predicted"/>
<dbReference type="HOGENOM" id="CLU_3257092_0_0_11"/>